<sequence>MVFFVGKESMEAVWEVPCEYASEKKVLVLKDFPPGGCSMGGMVLVKMLQQGAPFTVVETCETSVGAMGILRVYGRLEDPVCGWVDLTFFQCEKYKGPVMVLTCSFSWSDAATSITGEDCCGKVLTTCSSMSGDCVATITFDPDLTIGDLRRKVAESTSPSPVALLRNVQKIGECMLASNA</sequence>
<dbReference type="AlphaFoldDB" id="A0A813L5D7"/>
<evidence type="ECO:0000313" key="1">
    <source>
        <dbReference type="EMBL" id="CAE8721819.1"/>
    </source>
</evidence>
<accession>A0A813L5D7</accession>
<protein>
    <submittedName>
        <fullName evidence="1">Uncharacterized protein</fullName>
    </submittedName>
</protein>
<gene>
    <name evidence="1" type="ORF">PGLA2088_LOCUS42152</name>
</gene>
<evidence type="ECO:0000313" key="2">
    <source>
        <dbReference type="Proteomes" id="UP000626109"/>
    </source>
</evidence>
<proteinExistence type="predicted"/>
<dbReference type="EMBL" id="CAJNNW010034159">
    <property type="protein sequence ID" value="CAE8721819.1"/>
    <property type="molecule type" value="Genomic_DNA"/>
</dbReference>
<organism evidence="1 2">
    <name type="scientific">Polarella glacialis</name>
    <name type="common">Dinoflagellate</name>
    <dbReference type="NCBI Taxonomy" id="89957"/>
    <lineage>
        <taxon>Eukaryota</taxon>
        <taxon>Sar</taxon>
        <taxon>Alveolata</taxon>
        <taxon>Dinophyceae</taxon>
        <taxon>Suessiales</taxon>
        <taxon>Suessiaceae</taxon>
        <taxon>Polarella</taxon>
    </lineage>
</organism>
<dbReference type="Proteomes" id="UP000626109">
    <property type="component" value="Unassembled WGS sequence"/>
</dbReference>
<name>A0A813L5D7_POLGL</name>
<comment type="caution">
    <text evidence="1">The sequence shown here is derived from an EMBL/GenBank/DDBJ whole genome shotgun (WGS) entry which is preliminary data.</text>
</comment>
<feature type="non-terminal residue" evidence="1">
    <location>
        <position position="1"/>
    </location>
</feature>
<reference evidence="1" key="1">
    <citation type="submission" date="2021-02" db="EMBL/GenBank/DDBJ databases">
        <authorList>
            <person name="Dougan E. K."/>
            <person name="Rhodes N."/>
            <person name="Thang M."/>
            <person name="Chan C."/>
        </authorList>
    </citation>
    <scope>NUCLEOTIDE SEQUENCE</scope>
</reference>